<keyword evidence="1" id="KW-0472">Membrane</keyword>
<accession>A0A401P2I0</accession>
<protein>
    <submittedName>
        <fullName evidence="2">Uncharacterized protein</fullName>
    </submittedName>
</protein>
<dbReference type="AlphaFoldDB" id="A0A401P2I0"/>
<evidence type="ECO:0000313" key="2">
    <source>
        <dbReference type="EMBL" id="GCB67345.1"/>
    </source>
</evidence>
<reference evidence="2 3" key="1">
    <citation type="journal article" date="2018" name="Nat. Ecol. Evol.">
        <title>Shark genomes provide insights into elasmobranch evolution and the origin of vertebrates.</title>
        <authorList>
            <person name="Hara Y"/>
            <person name="Yamaguchi K"/>
            <person name="Onimaru K"/>
            <person name="Kadota M"/>
            <person name="Koyanagi M"/>
            <person name="Keeley SD"/>
            <person name="Tatsumi K"/>
            <person name="Tanaka K"/>
            <person name="Motone F"/>
            <person name="Kageyama Y"/>
            <person name="Nozu R"/>
            <person name="Adachi N"/>
            <person name="Nishimura O"/>
            <person name="Nakagawa R"/>
            <person name="Tanegashima C"/>
            <person name="Kiyatake I"/>
            <person name="Matsumoto R"/>
            <person name="Murakumo K"/>
            <person name="Nishida K"/>
            <person name="Terakita A"/>
            <person name="Kuratani S"/>
            <person name="Sato K"/>
            <person name="Hyodo S Kuraku.S."/>
        </authorList>
    </citation>
    <scope>NUCLEOTIDE SEQUENCE [LARGE SCALE GENOMIC DNA]</scope>
</reference>
<keyword evidence="1" id="KW-1133">Transmembrane helix</keyword>
<gene>
    <name evidence="2" type="ORF">scyTo_0015114</name>
</gene>
<organism evidence="2 3">
    <name type="scientific">Scyliorhinus torazame</name>
    <name type="common">Cloudy catshark</name>
    <name type="synonym">Catulus torazame</name>
    <dbReference type="NCBI Taxonomy" id="75743"/>
    <lineage>
        <taxon>Eukaryota</taxon>
        <taxon>Metazoa</taxon>
        <taxon>Chordata</taxon>
        <taxon>Craniata</taxon>
        <taxon>Vertebrata</taxon>
        <taxon>Chondrichthyes</taxon>
        <taxon>Elasmobranchii</taxon>
        <taxon>Galeomorphii</taxon>
        <taxon>Galeoidea</taxon>
        <taxon>Carcharhiniformes</taxon>
        <taxon>Scyliorhinidae</taxon>
        <taxon>Scyliorhinus</taxon>
    </lineage>
</organism>
<evidence type="ECO:0000313" key="3">
    <source>
        <dbReference type="Proteomes" id="UP000288216"/>
    </source>
</evidence>
<name>A0A401P2I0_SCYTO</name>
<keyword evidence="1" id="KW-0812">Transmembrane</keyword>
<keyword evidence="3" id="KW-1185">Reference proteome</keyword>
<dbReference type="EMBL" id="BFAA01008407">
    <property type="protein sequence ID" value="GCB67345.1"/>
    <property type="molecule type" value="Genomic_DNA"/>
</dbReference>
<sequence length="93" mass="10879">MCLRQNVKRKSQRTFKRLIDSPTQIPYFLCILIYWGLLLVAPLYSIESPHVMHSYTGIEEGAERLIRVRKAVILQELREKLANQMAKIQASTY</sequence>
<feature type="transmembrane region" description="Helical" evidence="1">
    <location>
        <begin position="25"/>
        <end position="46"/>
    </location>
</feature>
<comment type="caution">
    <text evidence="2">The sequence shown here is derived from an EMBL/GenBank/DDBJ whole genome shotgun (WGS) entry which is preliminary data.</text>
</comment>
<proteinExistence type="predicted"/>
<dbReference type="Proteomes" id="UP000288216">
    <property type="component" value="Unassembled WGS sequence"/>
</dbReference>
<dbReference type="OrthoDB" id="9950263at2759"/>
<evidence type="ECO:0000256" key="1">
    <source>
        <dbReference type="SAM" id="Phobius"/>
    </source>
</evidence>